<comment type="function">
    <text evidence="1 13">NDH-1 shuttles electrons from NADH, via FMN and iron-sulfur (Fe-S) centers, to quinones in the respiratory chain. The immediate electron acceptor for the enzyme in this species is believed to be ubiquinone. Couples the redox reaction to proton translocation (for every two electrons transferred, four hydrogen ions are translocated across the cytoplasmic membrane), and thus conserves the redox energy in a proton gradient.</text>
</comment>
<keyword evidence="11 13" id="KW-0830">Ubiquinone</keyword>
<protein>
    <recommendedName>
        <fullName evidence="13">NADH-quinone oxidoreductase subunit K</fullName>
        <ecNumber evidence="13">7.1.1.-</ecNumber>
    </recommendedName>
    <alternativeName>
        <fullName evidence="13">NADH dehydrogenase I subunit K</fullName>
    </alternativeName>
    <alternativeName>
        <fullName evidence="13">NDH-1 subunit K</fullName>
    </alternativeName>
</protein>
<dbReference type="EC" id="7.1.1.-" evidence="13"/>
<evidence type="ECO:0000256" key="7">
    <source>
        <dbReference type="ARBA" id="ARBA00022719"/>
    </source>
</evidence>
<evidence type="ECO:0000256" key="4">
    <source>
        <dbReference type="ARBA" id="ARBA00022448"/>
    </source>
</evidence>
<keyword evidence="9 13" id="KW-1133">Transmembrane helix</keyword>
<evidence type="ECO:0000256" key="5">
    <source>
        <dbReference type="ARBA" id="ARBA00022475"/>
    </source>
</evidence>
<dbReference type="GO" id="GO:0030964">
    <property type="term" value="C:NADH dehydrogenase complex"/>
    <property type="evidence" value="ECO:0007669"/>
    <property type="project" value="TreeGrafter"/>
</dbReference>
<dbReference type="GO" id="GO:0048038">
    <property type="term" value="F:quinone binding"/>
    <property type="evidence" value="ECO:0007669"/>
    <property type="project" value="UniProtKB-KW"/>
</dbReference>
<dbReference type="EMBL" id="CP011299">
    <property type="protein sequence ID" value="ANF16959.1"/>
    <property type="molecule type" value="Genomic_DNA"/>
</dbReference>
<dbReference type="STRING" id="118110.XW81_00770"/>
<dbReference type="NCBIfam" id="NF004319">
    <property type="entry name" value="PRK05715.1-1"/>
    <property type="match status" value="1"/>
</dbReference>
<evidence type="ECO:0000313" key="14">
    <source>
        <dbReference type="EMBL" id="ANF16959.1"/>
    </source>
</evidence>
<feature type="transmembrane region" description="Helical" evidence="13">
    <location>
        <begin position="6"/>
        <end position="24"/>
    </location>
</feature>
<evidence type="ECO:0000256" key="13">
    <source>
        <dbReference type="HAMAP-Rule" id="MF_01456"/>
    </source>
</evidence>
<feature type="transmembrane region" description="Helical" evidence="13">
    <location>
        <begin position="59"/>
        <end position="81"/>
    </location>
</feature>
<comment type="subcellular location">
    <subcellularLocation>
        <location evidence="13">Cell membrane</location>
        <topology evidence="13">Multi-pass membrane protein</topology>
    </subcellularLocation>
    <subcellularLocation>
        <location evidence="2">Membrane</location>
        <topology evidence="2">Multi-pass membrane protein</topology>
    </subcellularLocation>
</comment>
<keyword evidence="7 13" id="KW-0874">Quinone</keyword>
<dbReference type="GO" id="GO:0005886">
    <property type="term" value="C:plasma membrane"/>
    <property type="evidence" value="ECO:0007669"/>
    <property type="project" value="UniProtKB-SubCell"/>
</dbReference>
<gene>
    <name evidence="13" type="primary">nuoK</name>
    <name evidence="14" type="ORF">XW81_00770</name>
</gene>
<dbReference type="InterPro" id="IPR001133">
    <property type="entry name" value="NADH_UbQ_OxRdtase_chain4L/K"/>
</dbReference>
<keyword evidence="10 13" id="KW-0520">NAD</keyword>
<comment type="similarity">
    <text evidence="3 13">Belongs to the complex I subunit 4L family.</text>
</comment>
<dbReference type="NCBIfam" id="NF004320">
    <property type="entry name" value="PRK05715.1-2"/>
    <property type="match status" value="1"/>
</dbReference>
<keyword evidence="15" id="KW-1185">Reference proteome</keyword>
<evidence type="ECO:0000256" key="12">
    <source>
        <dbReference type="ARBA" id="ARBA00023136"/>
    </source>
</evidence>
<feature type="transmembrane region" description="Helical" evidence="13">
    <location>
        <begin position="29"/>
        <end position="53"/>
    </location>
</feature>
<dbReference type="HAMAP" id="MF_01456">
    <property type="entry name" value="NDH1_NuoK"/>
    <property type="match status" value="1"/>
</dbReference>
<evidence type="ECO:0000256" key="10">
    <source>
        <dbReference type="ARBA" id="ARBA00023027"/>
    </source>
</evidence>
<dbReference type="GO" id="GO:0050136">
    <property type="term" value="F:NADH dehydrogenase (quinone) (non-electrogenic) activity"/>
    <property type="evidence" value="ECO:0007669"/>
    <property type="project" value="UniProtKB-UniRule"/>
</dbReference>
<dbReference type="Gene3D" id="1.10.287.3510">
    <property type="match status" value="1"/>
</dbReference>
<dbReference type="FunFam" id="1.10.287.3510:FF:000001">
    <property type="entry name" value="NADH-quinone oxidoreductase subunit K"/>
    <property type="match status" value="1"/>
</dbReference>
<evidence type="ECO:0000256" key="1">
    <source>
        <dbReference type="ARBA" id="ARBA00002378"/>
    </source>
</evidence>
<evidence type="ECO:0000313" key="15">
    <source>
        <dbReference type="Proteomes" id="UP000077654"/>
    </source>
</evidence>
<dbReference type="Pfam" id="PF00420">
    <property type="entry name" value="Oxidored_q2"/>
    <property type="match status" value="1"/>
</dbReference>
<proteinExistence type="inferred from homology"/>
<evidence type="ECO:0000256" key="6">
    <source>
        <dbReference type="ARBA" id="ARBA00022692"/>
    </source>
</evidence>
<evidence type="ECO:0000256" key="2">
    <source>
        <dbReference type="ARBA" id="ARBA00004141"/>
    </source>
</evidence>
<dbReference type="PANTHER" id="PTHR11434:SF16">
    <property type="entry name" value="NADH-UBIQUINONE OXIDOREDUCTASE CHAIN 4L"/>
    <property type="match status" value="1"/>
</dbReference>
<keyword evidence="5 13" id="KW-1003">Cell membrane</keyword>
<organism evidence="14 15">
    <name type="scientific">Buchnera aphidicola subsp. Schlechtendalia chinensis</name>
    <dbReference type="NCBI Taxonomy" id="118110"/>
    <lineage>
        <taxon>Bacteria</taxon>
        <taxon>Pseudomonadati</taxon>
        <taxon>Pseudomonadota</taxon>
        <taxon>Gammaproteobacteria</taxon>
        <taxon>Enterobacterales</taxon>
        <taxon>Erwiniaceae</taxon>
        <taxon>Buchnera</taxon>
    </lineage>
</organism>
<evidence type="ECO:0000256" key="3">
    <source>
        <dbReference type="ARBA" id="ARBA00010519"/>
    </source>
</evidence>
<dbReference type="GO" id="GO:0042773">
    <property type="term" value="P:ATP synthesis coupled electron transport"/>
    <property type="evidence" value="ECO:0007669"/>
    <property type="project" value="InterPro"/>
</dbReference>
<dbReference type="PANTHER" id="PTHR11434">
    <property type="entry name" value="NADH-UBIQUINONE OXIDOREDUCTASE SUBUNIT ND4L"/>
    <property type="match status" value="1"/>
</dbReference>
<accession>A0A172WDB1</accession>
<keyword evidence="8 13" id="KW-1278">Translocase</keyword>
<comment type="catalytic activity">
    <reaction evidence="13">
        <text>a quinone + NADH + 5 H(+)(in) = a quinol + NAD(+) + 4 H(+)(out)</text>
        <dbReference type="Rhea" id="RHEA:57888"/>
        <dbReference type="ChEBI" id="CHEBI:15378"/>
        <dbReference type="ChEBI" id="CHEBI:24646"/>
        <dbReference type="ChEBI" id="CHEBI:57540"/>
        <dbReference type="ChEBI" id="CHEBI:57945"/>
        <dbReference type="ChEBI" id="CHEBI:132124"/>
    </reaction>
</comment>
<comment type="subunit">
    <text evidence="13">NDH-1 is composed of 13 different subunits. Subunits NuoA, H, J, K, L, M, N constitute the membrane sector of the complex.</text>
</comment>
<reference evidence="14 15" key="1">
    <citation type="submission" date="2015-04" db="EMBL/GenBank/DDBJ databases">
        <title>Buchnera aphidicola assembly.</title>
        <authorList>
            <person name="Zhang Y."/>
        </authorList>
    </citation>
    <scope>NUCLEOTIDE SEQUENCE [LARGE SCALE GENOMIC DNA]</scope>
    <source>
        <strain evidence="14 15">SC</strain>
    </source>
</reference>
<evidence type="ECO:0000256" key="9">
    <source>
        <dbReference type="ARBA" id="ARBA00022989"/>
    </source>
</evidence>
<sequence length="100" mass="10920">MIPLSHALILSSILLILGLTSLLIQKNILLMLISLEIMINAVALALVVVGSYWNQVDGQIMYILIITLGASESGIGLALLVKCYKRFKTLNINKLSEMHG</sequence>
<dbReference type="InterPro" id="IPR039428">
    <property type="entry name" value="NUOK/Mnh_C1-like"/>
</dbReference>
<dbReference type="PATRIC" id="fig|118110.3.peg.150"/>
<evidence type="ECO:0000256" key="11">
    <source>
        <dbReference type="ARBA" id="ARBA00023075"/>
    </source>
</evidence>
<keyword evidence="12 13" id="KW-0472">Membrane</keyword>
<dbReference type="Proteomes" id="UP000077654">
    <property type="component" value="Chromosome"/>
</dbReference>
<name>A0A172WDB1_BUCSC</name>
<dbReference type="RefSeq" id="WP_075473987.1">
    <property type="nucleotide sequence ID" value="NZ_CP011299.1"/>
</dbReference>
<dbReference type="OrthoDB" id="9801357at2"/>
<evidence type="ECO:0000256" key="8">
    <source>
        <dbReference type="ARBA" id="ARBA00022967"/>
    </source>
</evidence>
<keyword evidence="4 13" id="KW-0813">Transport</keyword>
<dbReference type="AlphaFoldDB" id="A0A172WDB1"/>
<keyword evidence="6 13" id="KW-0812">Transmembrane</keyword>